<reference evidence="2" key="1">
    <citation type="journal article" date="2021" name="New Phytol.">
        <title>Evolutionary innovations through gain and loss of genes in the ectomycorrhizal Boletales.</title>
        <authorList>
            <person name="Wu G."/>
            <person name="Miyauchi S."/>
            <person name="Morin E."/>
            <person name="Kuo A."/>
            <person name="Drula E."/>
            <person name="Varga T."/>
            <person name="Kohler A."/>
            <person name="Feng B."/>
            <person name="Cao Y."/>
            <person name="Lipzen A."/>
            <person name="Daum C."/>
            <person name="Hundley H."/>
            <person name="Pangilinan J."/>
            <person name="Johnson J."/>
            <person name="Barry K."/>
            <person name="LaButti K."/>
            <person name="Ng V."/>
            <person name="Ahrendt S."/>
            <person name="Min B."/>
            <person name="Choi I.G."/>
            <person name="Park H."/>
            <person name="Plett J.M."/>
            <person name="Magnuson J."/>
            <person name="Spatafora J.W."/>
            <person name="Nagy L.G."/>
            <person name="Henrissat B."/>
            <person name="Grigoriev I.V."/>
            <person name="Yang Z.L."/>
            <person name="Xu J."/>
            <person name="Martin F.M."/>
        </authorList>
    </citation>
    <scope>NUCLEOTIDE SEQUENCE</scope>
    <source>
        <strain evidence="2">KKN 215</strain>
    </source>
</reference>
<name>A0A8K0UFA6_9AGAR</name>
<dbReference type="OrthoDB" id="2804572at2759"/>
<dbReference type="AlphaFoldDB" id="A0A8K0UFA6"/>
<accession>A0A8K0UFA6</accession>
<evidence type="ECO:0000256" key="1">
    <source>
        <dbReference type="SAM" id="SignalP"/>
    </source>
</evidence>
<keyword evidence="1" id="KW-0732">Signal</keyword>
<organism evidence="2 3">
    <name type="scientific">Cristinia sonorae</name>
    <dbReference type="NCBI Taxonomy" id="1940300"/>
    <lineage>
        <taxon>Eukaryota</taxon>
        <taxon>Fungi</taxon>
        <taxon>Dikarya</taxon>
        <taxon>Basidiomycota</taxon>
        <taxon>Agaricomycotina</taxon>
        <taxon>Agaricomycetes</taxon>
        <taxon>Agaricomycetidae</taxon>
        <taxon>Agaricales</taxon>
        <taxon>Pleurotineae</taxon>
        <taxon>Stephanosporaceae</taxon>
        <taxon>Cristinia</taxon>
    </lineage>
</organism>
<evidence type="ECO:0000313" key="2">
    <source>
        <dbReference type="EMBL" id="KAH8084911.1"/>
    </source>
</evidence>
<proteinExistence type="predicted"/>
<protein>
    <recommendedName>
        <fullName evidence="4">F-box domain-containing protein</fullName>
    </recommendedName>
</protein>
<evidence type="ECO:0000313" key="3">
    <source>
        <dbReference type="Proteomes" id="UP000813824"/>
    </source>
</evidence>
<dbReference type="Proteomes" id="UP000813824">
    <property type="component" value="Unassembled WGS sequence"/>
</dbReference>
<sequence>MPSIPLLNWDILLLIIPLLEPAWVDIKEVQSIVHLMQTCRTLYGAGMPYLLRSPDYSAFSIKSAIAFNEFVLRDSKRPQFIRSMQIPDYWRAEHNSALTRSLAGVLAAAKDLEAITFDEAEPFFADSFLLQAAVATHRNLKTISLSGCGDRTVEAILELQSPVTSIKVDFGFESRFYQEGEADIARILSNISQHLEAVDIVSVGILNSDTLFPRTTTLTFREVDHLNVDAIIHSFPNVRVFSWNSSNWPEENFTLEDVEGMRSQTRNNDWPSLDYLDATIPRCYALHLKRPVRIWDVYLDANWLSCFPSTLRDIRPPRLTMCLNLGEWTIETLSKLLQMLCSINVTHLHFDLCIDCKSILPLQTEQDTIVDRLGALPHLTFTSLAIHGLVVSPAIAPGPADVYFTEMNYESYAGRFASFPKLEHLSFRISNWPAVNFVWEVRRDLSAEGGNVMVKLGREEHKWFRGFFDPCY</sequence>
<comment type="caution">
    <text evidence="2">The sequence shown here is derived from an EMBL/GenBank/DDBJ whole genome shotgun (WGS) entry which is preliminary data.</text>
</comment>
<evidence type="ECO:0008006" key="4">
    <source>
        <dbReference type="Google" id="ProtNLM"/>
    </source>
</evidence>
<feature type="chain" id="PRO_5035471878" description="F-box domain-containing protein" evidence="1">
    <location>
        <begin position="22"/>
        <end position="472"/>
    </location>
</feature>
<keyword evidence="3" id="KW-1185">Reference proteome</keyword>
<dbReference type="EMBL" id="JAEVFJ010000045">
    <property type="protein sequence ID" value="KAH8084911.1"/>
    <property type="molecule type" value="Genomic_DNA"/>
</dbReference>
<feature type="signal peptide" evidence="1">
    <location>
        <begin position="1"/>
        <end position="21"/>
    </location>
</feature>
<gene>
    <name evidence="2" type="ORF">BXZ70DRAFT_566464</name>
</gene>